<keyword evidence="3" id="KW-1185">Reference proteome</keyword>
<dbReference type="Proteomes" id="UP001066276">
    <property type="component" value="Chromosome 5"/>
</dbReference>
<comment type="caution">
    <text evidence="2">The sequence shown here is derived from an EMBL/GenBank/DDBJ whole genome shotgun (WGS) entry which is preliminary data.</text>
</comment>
<feature type="region of interest" description="Disordered" evidence="1">
    <location>
        <begin position="38"/>
        <end position="64"/>
    </location>
</feature>
<reference evidence="2" key="1">
    <citation type="journal article" date="2022" name="bioRxiv">
        <title>Sequencing and chromosome-scale assembly of the giantPleurodeles waltlgenome.</title>
        <authorList>
            <person name="Brown T."/>
            <person name="Elewa A."/>
            <person name="Iarovenko S."/>
            <person name="Subramanian E."/>
            <person name="Araus A.J."/>
            <person name="Petzold A."/>
            <person name="Susuki M."/>
            <person name="Suzuki K.-i.T."/>
            <person name="Hayashi T."/>
            <person name="Toyoda A."/>
            <person name="Oliveira C."/>
            <person name="Osipova E."/>
            <person name="Leigh N.D."/>
            <person name="Simon A."/>
            <person name="Yun M.H."/>
        </authorList>
    </citation>
    <scope>NUCLEOTIDE SEQUENCE</scope>
    <source>
        <strain evidence="2">20211129_DDA</strain>
        <tissue evidence="2">Liver</tissue>
    </source>
</reference>
<evidence type="ECO:0000313" key="3">
    <source>
        <dbReference type="Proteomes" id="UP001066276"/>
    </source>
</evidence>
<organism evidence="2 3">
    <name type="scientific">Pleurodeles waltl</name>
    <name type="common">Iberian ribbed newt</name>
    <dbReference type="NCBI Taxonomy" id="8319"/>
    <lineage>
        <taxon>Eukaryota</taxon>
        <taxon>Metazoa</taxon>
        <taxon>Chordata</taxon>
        <taxon>Craniata</taxon>
        <taxon>Vertebrata</taxon>
        <taxon>Euteleostomi</taxon>
        <taxon>Amphibia</taxon>
        <taxon>Batrachia</taxon>
        <taxon>Caudata</taxon>
        <taxon>Salamandroidea</taxon>
        <taxon>Salamandridae</taxon>
        <taxon>Pleurodelinae</taxon>
        <taxon>Pleurodeles</taxon>
    </lineage>
</organism>
<feature type="region of interest" description="Disordered" evidence="1">
    <location>
        <begin position="75"/>
        <end position="94"/>
    </location>
</feature>
<protein>
    <submittedName>
        <fullName evidence="2">Uncharacterized protein</fullName>
    </submittedName>
</protein>
<accession>A0AAV7RLX8</accession>
<feature type="compositionally biased region" description="Polar residues" evidence="1">
    <location>
        <begin position="75"/>
        <end position="90"/>
    </location>
</feature>
<feature type="compositionally biased region" description="Basic and acidic residues" evidence="1">
    <location>
        <begin position="52"/>
        <end position="64"/>
    </location>
</feature>
<feature type="compositionally biased region" description="Basic residues" evidence="1">
    <location>
        <begin position="41"/>
        <end position="51"/>
    </location>
</feature>
<dbReference type="EMBL" id="JANPWB010000009">
    <property type="protein sequence ID" value="KAJ1151775.1"/>
    <property type="molecule type" value="Genomic_DNA"/>
</dbReference>
<sequence length="109" mass="12325">MAASRQIDIPGEPLERNQKAITLGIRIYRFLKFKMPSVHGNRGKKTAKTRKQGRDAENRRARPEVRNSVFQEETLTTCKEAQTGESSATSLEGRGSNRYQLQYVKLTAA</sequence>
<evidence type="ECO:0000313" key="2">
    <source>
        <dbReference type="EMBL" id="KAJ1151775.1"/>
    </source>
</evidence>
<evidence type="ECO:0000256" key="1">
    <source>
        <dbReference type="SAM" id="MobiDB-lite"/>
    </source>
</evidence>
<dbReference type="AlphaFoldDB" id="A0AAV7RLX8"/>
<name>A0AAV7RLX8_PLEWA</name>
<proteinExistence type="predicted"/>
<gene>
    <name evidence="2" type="ORF">NDU88_004555</name>
</gene>